<dbReference type="HOGENOM" id="CLU_2722003_0_0_1"/>
<name>M2P649_CERS8</name>
<reference evidence="1 2" key="1">
    <citation type="journal article" date="2012" name="Proc. Natl. Acad. Sci. U.S.A.">
        <title>Comparative genomics of Ceriporiopsis subvermispora and Phanerochaete chrysosporium provide insight into selective ligninolysis.</title>
        <authorList>
            <person name="Fernandez-Fueyo E."/>
            <person name="Ruiz-Duenas F.J."/>
            <person name="Ferreira P."/>
            <person name="Floudas D."/>
            <person name="Hibbett D.S."/>
            <person name="Canessa P."/>
            <person name="Larrondo L.F."/>
            <person name="James T.Y."/>
            <person name="Seelenfreund D."/>
            <person name="Lobos S."/>
            <person name="Polanco R."/>
            <person name="Tello M."/>
            <person name="Honda Y."/>
            <person name="Watanabe T."/>
            <person name="Watanabe T."/>
            <person name="Ryu J.S."/>
            <person name="Kubicek C.P."/>
            <person name="Schmoll M."/>
            <person name="Gaskell J."/>
            <person name="Hammel K.E."/>
            <person name="St John F.J."/>
            <person name="Vanden Wymelenberg A."/>
            <person name="Sabat G."/>
            <person name="Splinter BonDurant S."/>
            <person name="Syed K."/>
            <person name="Yadav J.S."/>
            <person name="Doddapaneni H."/>
            <person name="Subramanian V."/>
            <person name="Lavin J.L."/>
            <person name="Oguiza J.A."/>
            <person name="Perez G."/>
            <person name="Pisabarro A.G."/>
            <person name="Ramirez L."/>
            <person name="Santoyo F."/>
            <person name="Master E."/>
            <person name="Coutinho P.M."/>
            <person name="Henrissat B."/>
            <person name="Lombard V."/>
            <person name="Magnuson J.K."/>
            <person name="Kuees U."/>
            <person name="Hori C."/>
            <person name="Igarashi K."/>
            <person name="Samejima M."/>
            <person name="Held B.W."/>
            <person name="Barry K.W."/>
            <person name="LaButti K.M."/>
            <person name="Lapidus A."/>
            <person name="Lindquist E.A."/>
            <person name="Lucas S.M."/>
            <person name="Riley R."/>
            <person name="Salamov A.A."/>
            <person name="Hoffmeister D."/>
            <person name="Schwenk D."/>
            <person name="Hadar Y."/>
            <person name="Yarden O."/>
            <person name="de Vries R.P."/>
            <person name="Wiebenga A."/>
            <person name="Stenlid J."/>
            <person name="Eastwood D."/>
            <person name="Grigoriev I.V."/>
            <person name="Berka R.M."/>
            <person name="Blanchette R.A."/>
            <person name="Kersten P."/>
            <person name="Martinez A.T."/>
            <person name="Vicuna R."/>
            <person name="Cullen D."/>
        </authorList>
    </citation>
    <scope>NUCLEOTIDE SEQUENCE [LARGE SCALE GENOMIC DNA]</scope>
    <source>
        <strain evidence="1 2">B</strain>
    </source>
</reference>
<accession>M2P649</accession>
<keyword evidence="2" id="KW-1185">Reference proteome</keyword>
<dbReference type="EMBL" id="KB445863">
    <property type="protein sequence ID" value="EMD30734.1"/>
    <property type="molecule type" value="Genomic_DNA"/>
</dbReference>
<dbReference type="Proteomes" id="UP000016930">
    <property type="component" value="Unassembled WGS sequence"/>
</dbReference>
<protein>
    <submittedName>
        <fullName evidence="1">Uncharacterized protein</fullName>
    </submittedName>
</protein>
<gene>
    <name evidence="1" type="ORF">CERSUDRAFT_69731</name>
</gene>
<organism evidence="1 2">
    <name type="scientific">Ceriporiopsis subvermispora (strain B)</name>
    <name type="common">White-rot fungus</name>
    <name type="synonym">Gelatoporia subvermispora</name>
    <dbReference type="NCBI Taxonomy" id="914234"/>
    <lineage>
        <taxon>Eukaryota</taxon>
        <taxon>Fungi</taxon>
        <taxon>Dikarya</taxon>
        <taxon>Basidiomycota</taxon>
        <taxon>Agaricomycotina</taxon>
        <taxon>Agaricomycetes</taxon>
        <taxon>Polyporales</taxon>
        <taxon>Gelatoporiaceae</taxon>
        <taxon>Gelatoporia</taxon>
    </lineage>
</organism>
<evidence type="ECO:0000313" key="2">
    <source>
        <dbReference type="Proteomes" id="UP000016930"/>
    </source>
</evidence>
<proteinExistence type="predicted"/>
<evidence type="ECO:0000313" key="1">
    <source>
        <dbReference type="EMBL" id="EMD30734.1"/>
    </source>
</evidence>
<sequence length="72" mass="7687">MLGAERETAYGGTLAIAALSAGHEGLCAEPAQCCDRRGHASCMTPRDRATARCTRGLARHHALHARIRAAWC</sequence>
<dbReference type="AlphaFoldDB" id="M2P649"/>